<keyword evidence="5" id="KW-1185">Reference proteome</keyword>
<evidence type="ECO:0000313" key="5">
    <source>
        <dbReference type="Proteomes" id="UP000000810"/>
    </source>
</evidence>
<dbReference type="PIR" id="C75099">
    <property type="entry name" value="C75099"/>
</dbReference>
<dbReference type="EMBL" id="AJ248286">
    <property type="protein sequence ID" value="CAB50096.1"/>
    <property type="molecule type" value="Genomic_DNA"/>
</dbReference>
<sequence length="479" mass="55720">MKGKHRGSAMVFKSITTIAKSIVKRNDATKRLVLRVYNQYQGRKAKKELYLRIKNIDFDEYIDTSNKPDLNVIILTVDCLRYLNLSFTGYQRETTPFMDSLKAKFRAVSAAPWTYPSVASILTGLYPHNHNAYIHSKIKNFDTLKAFKPIKKSVLTLPEILFAFGYEIYFGTAIDVASYPLKSRVVPKLYLGDTPAEELLNDLRKWISKRKNSFFAYLQLGDVHEPIVPPEKFRNYFGQVENIPNIERWDFRRPEEQKGKEFEKYRRNRMLLYDNTLRYVDYAIERLYAFLEDSGLLDSTILLITADHGEEFWEHAELEAENFYDPRGYYGVGHGHNVFNEIIEVPILFDGAIKKKGDFTENRVSSVDIMPTVLDLLGVSHSLTFDGQNVFEVKNKKRPLLSEAAGYGYEKKALIMGRYKLLYAPDDGVQWLFDLKKDPSEQHPIKDREVTSVFVDKLNKMLKEDEKRRLINALRKVRI</sequence>
<dbReference type="InterPro" id="IPR050738">
    <property type="entry name" value="Sulfatase"/>
</dbReference>
<evidence type="ECO:0000259" key="2">
    <source>
        <dbReference type="Pfam" id="PF00884"/>
    </source>
</evidence>
<accession>Q9UZG3</accession>
<dbReference type="KEGG" id="pab:PAB0793"/>
<dbReference type="Proteomes" id="UP000000810">
    <property type="component" value="Chromosome"/>
</dbReference>
<reference evidence="3" key="1">
    <citation type="submission" date="1999-07" db="EMBL/GenBank/DDBJ databases">
        <authorList>
            <person name="Genoscope"/>
        </authorList>
    </citation>
    <scope>NUCLEOTIDE SEQUENCE</scope>
    <source>
        <strain evidence="3">Orsay</strain>
    </source>
</reference>
<dbReference type="AlphaFoldDB" id="Q9UZG3"/>
<reference evidence="3 5" key="4">
    <citation type="journal article" date="2003" name="Mol. Microbiol.">
        <title>An integrated analysis of the genome of the hyperthermophilic archaeon Pyrococcus abyssi.</title>
        <authorList>
            <person name="Cohen G."/>
            <person name="Barbe V."/>
            <person name="Flament D."/>
            <person name="Galperin M."/>
            <person name="Heilig R."/>
            <person name="Ripp R."/>
            <person name="Lecompte O."/>
            <person name="Prieur D."/>
            <person name="Poch O."/>
            <person name="Quellerou J."/>
            <person name="Thierry J.C."/>
            <person name="Van der Oost J."/>
            <person name="Weissenbach J."/>
            <person name="Zivanovic Y."/>
            <person name="Forterre P."/>
        </authorList>
    </citation>
    <scope>NUCLEOTIDE SEQUENCE [LARGE SCALE GENOMIC DNA]</scope>
    <source>
        <strain evidence="5">GE5 / Orsay</strain>
        <strain evidence="3">Orsay</strain>
    </source>
</reference>
<dbReference type="InterPro" id="IPR017850">
    <property type="entry name" value="Alkaline_phosphatase_core_sf"/>
</dbReference>
<evidence type="ECO:0000313" key="6">
    <source>
        <dbReference type="Proteomes" id="UP000009139"/>
    </source>
</evidence>
<feature type="domain" description="Sulfatase N-terminal" evidence="2">
    <location>
        <begin position="71"/>
        <end position="379"/>
    </location>
</feature>
<dbReference type="EMBL" id="HE613800">
    <property type="protein sequence ID" value="CCE70616.1"/>
    <property type="molecule type" value="Genomic_DNA"/>
</dbReference>
<dbReference type="HOGENOM" id="CLU_045504_0_0_2"/>
<dbReference type="CDD" id="cd16148">
    <property type="entry name" value="sulfatase_like"/>
    <property type="match status" value="1"/>
</dbReference>
<dbReference type="PANTHER" id="PTHR42693">
    <property type="entry name" value="ARYLSULFATASE FAMILY MEMBER"/>
    <property type="match status" value="1"/>
</dbReference>
<reference evidence="4 6" key="5">
    <citation type="journal article" date="2012" name="Curr. Microbiol.">
        <title>Re-annotation of two hyperthermophilic archaea Pyrococcus abyssi GE5 and Pyrococcus furiosus DSM 3638.</title>
        <authorList>
            <person name="Gao J."/>
            <person name="Wang J."/>
        </authorList>
    </citation>
    <scope>GENOME REANNOTATION</scope>
    <source>
        <strain evidence="4">GE5</strain>
        <strain evidence="6">GE5 / Orsay</strain>
    </source>
</reference>
<dbReference type="Pfam" id="PF00884">
    <property type="entry name" value="Sulfatase"/>
    <property type="match status" value="1"/>
</dbReference>
<dbReference type="PATRIC" id="fig|272844.11.peg.1260"/>
<evidence type="ECO:0000313" key="4">
    <source>
        <dbReference type="EMBL" id="CCE70616.1"/>
    </source>
</evidence>
<dbReference type="eggNOG" id="arCOG02785">
    <property type="taxonomic scope" value="Archaea"/>
</dbReference>
<dbReference type="Gene3D" id="3.40.720.10">
    <property type="entry name" value="Alkaline Phosphatase, subunit A"/>
    <property type="match status" value="1"/>
</dbReference>
<reference evidence="3" key="3">
    <citation type="journal article" date="2001" name="Genome Res.">
        <title>Genome evolution at the genus level: comparison of three complete genomes of hyperthermophilic archaea.</title>
        <authorList>
            <person name="Lecompte O."/>
            <person name="Ripp R."/>
            <person name="Puzos-Barbe V."/>
            <person name="Duprat S."/>
            <person name="Heilig R."/>
            <person name="Dietrich J."/>
            <person name="Thierry J.C."/>
            <person name="Poch O."/>
        </authorList>
    </citation>
    <scope>NUCLEOTIDE SEQUENCE</scope>
    <source>
        <strain evidence="3">Orsay</strain>
    </source>
</reference>
<dbReference type="Proteomes" id="UP000009139">
    <property type="component" value="Chromosome"/>
</dbReference>
<evidence type="ECO:0000256" key="1">
    <source>
        <dbReference type="ARBA" id="ARBA00008779"/>
    </source>
</evidence>
<reference evidence="3" key="2">
    <citation type="journal article" date="2000" name="J. Mol. Biol.">
        <title>Archaeal homologs of eukaryotic methylation guide small nucleolar RNAs: lessons from the Pyrococcus genomes.</title>
        <authorList>
            <person name="Gaspin C."/>
            <person name="Cavaille J."/>
            <person name="Erauso G."/>
        </authorList>
    </citation>
    <scope>NUCLEOTIDE SEQUENCE</scope>
    <source>
        <strain evidence="3">Orsay</strain>
    </source>
</reference>
<dbReference type="STRING" id="272844.PAB0793"/>
<evidence type="ECO:0000313" key="3">
    <source>
        <dbReference type="EMBL" id="CAB50096.1"/>
    </source>
</evidence>
<name>Q9UZG3_PYRAB</name>
<dbReference type="GO" id="GO:0004065">
    <property type="term" value="F:arylsulfatase activity"/>
    <property type="evidence" value="ECO:0007669"/>
    <property type="project" value="TreeGrafter"/>
</dbReference>
<organism evidence="3 5">
    <name type="scientific">Pyrococcus abyssi (strain GE5 / Orsay)</name>
    <dbReference type="NCBI Taxonomy" id="272844"/>
    <lineage>
        <taxon>Archaea</taxon>
        <taxon>Methanobacteriati</taxon>
        <taxon>Methanobacteriota</taxon>
        <taxon>Thermococci</taxon>
        <taxon>Thermococcales</taxon>
        <taxon>Thermococcaceae</taxon>
        <taxon>Pyrococcus</taxon>
    </lineage>
</organism>
<dbReference type="InterPro" id="IPR000917">
    <property type="entry name" value="Sulfatase_N"/>
</dbReference>
<proteinExistence type="inferred from homology"/>
<dbReference type="SUPFAM" id="SSF53649">
    <property type="entry name" value="Alkaline phosphatase-like"/>
    <property type="match status" value="1"/>
</dbReference>
<gene>
    <name evidence="3" type="ordered locus">PAB0793</name>
</gene>
<comment type="similarity">
    <text evidence="1">Belongs to the sulfatase family.</text>
</comment>
<protein>
    <submittedName>
        <fullName evidence="3">Sulfatase</fullName>
    </submittedName>
</protein>
<dbReference type="PANTHER" id="PTHR42693:SF33">
    <property type="entry name" value="ARYLSULFATASE"/>
    <property type="match status" value="1"/>
</dbReference>